<protein>
    <submittedName>
        <fullName evidence="1">Uncharacterized protein</fullName>
    </submittedName>
</protein>
<dbReference type="EMBL" id="BK032810">
    <property type="protein sequence ID" value="DAF61402.1"/>
    <property type="molecule type" value="Genomic_DNA"/>
</dbReference>
<reference evidence="1" key="1">
    <citation type="journal article" date="2021" name="Proc. Natl. Acad. Sci. U.S.A.">
        <title>A Catalog of Tens of Thousands of Viruses from Human Metagenomes Reveals Hidden Associations with Chronic Diseases.</title>
        <authorList>
            <person name="Tisza M.J."/>
            <person name="Buck C.B."/>
        </authorList>
    </citation>
    <scope>NUCLEOTIDE SEQUENCE</scope>
    <source>
        <strain evidence="1">CtNnX9</strain>
    </source>
</reference>
<evidence type="ECO:0000313" key="1">
    <source>
        <dbReference type="EMBL" id="DAF61402.1"/>
    </source>
</evidence>
<accession>A0A8S5TF71</accession>
<name>A0A8S5TF71_9CAUD</name>
<proteinExistence type="predicted"/>
<organism evidence="1">
    <name type="scientific">Siphoviridae sp. ctNnX9</name>
    <dbReference type="NCBI Taxonomy" id="2827859"/>
    <lineage>
        <taxon>Viruses</taxon>
        <taxon>Duplodnaviria</taxon>
        <taxon>Heunggongvirae</taxon>
        <taxon>Uroviricota</taxon>
        <taxon>Caudoviricetes</taxon>
    </lineage>
</organism>
<sequence length="49" mass="5417">MRIHISGIVPPWNCCNGIPNLPSISSFSSGKGNTAIFIAYNAKKNYRYD</sequence>